<dbReference type="FunFam" id="1.20.1250.20:FF:000121">
    <property type="entry name" value="Probable inositol transporter 2"/>
    <property type="match status" value="1"/>
</dbReference>
<dbReference type="Pfam" id="PF00083">
    <property type="entry name" value="Sugar_tr"/>
    <property type="match status" value="2"/>
</dbReference>
<evidence type="ECO:0000313" key="12">
    <source>
        <dbReference type="Proteomes" id="UP000594261"/>
    </source>
</evidence>
<keyword evidence="6 9" id="KW-0472">Membrane</keyword>
<dbReference type="AlphaFoldDB" id="A0A7N2LCQ5"/>
<feature type="transmembrane region" description="Helical" evidence="9">
    <location>
        <begin position="347"/>
        <end position="365"/>
    </location>
</feature>
<evidence type="ECO:0000256" key="6">
    <source>
        <dbReference type="ARBA" id="ARBA00023136"/>
    </source>
</evidence>
<evidence type="ECO:0000256" key="8">
    <source>
        <dbReference type="SAM" id="Coils"/>
    </source>
</evidence>
<evidence type="ECO:0000256" key="7">
    <source>
        <dbReference type="RuleBase" id="RU003346"/>
    </source>
</evidence>
<dbReference type="Gramene" id="QL04p010434:mrna">
    <property type="protein sequence ID" value="QL04p010434:mrna"/>
    <property type="gene ID" value="QL04p010434"/>
</dbReference>
<feature type="transmembrane region" description="Helical" evidence="9">
    <location>
        <begin position="490"/>
        <end position="511"/>
    </location>
</feature>
<dbReference type="PANTHER" id="PTHR48020:SF24">
    <property type="entry name" value="INOSITOL TRANSPORTER 4"/>
    <property type="match status" value="1"/>
</dbReference>
<evidence type="ECO:0000259" key="10">
    <source>
        <dbReference type="PROSITE" id="PS50850"/>
    </source>
</evidence>
<protein>
    <recommendedName>
        <fullName evidence="10">Major facilitator superfamily (MFS) profile domain-containing protein</fullName>
    </recommendedName>
</protein>
<dbReference type="InterPro" id="IPR005829">
    <property type="entry name" value="Sugar_transporter_CS"/>
</dbReference>
<dbReference type="GO" id="GO:0005366">
    <property type="term" value="F:myo-inositol:proton symporter activity"/>
    <property type="evidence" value="ECO:0007669"/>
    <property type="project" value="TreeGrafter"/>
</dbReference>
<comment type="subcellular location">
    <subcellularLocation>
        <location evidence="1">Membrane</location>
        <topology evidence="1">Multi-pass membrane protein</topology>
    </subcellularLocation>
</comment>
<dbReference type="PRINTS" id="PR00171">
    <property type="entry name" value="SUGRTRNSPORT"/>
</dbReference>
<dbReference type="FunCoup" id="A0A7N2LCQ5">
    <property type="interactions" value="1177"/>
</dbReference>
<dbReference type="InterPro" id="IPR036259">
    <property type="entry name" value="MFS_trans_sf"/>
</dbReference>
<dbReference type="PANTHER" id="PTHR48020">
    <property type="entry name" value="PROTON MYO-INOSITOL COTRANSPORTER"/>
    <property type="match status" value="1"/>
</dbReference>
<feature type="transmembrane region" description="Helical" evidence="9">
    <location>
        <begin position="26"/>
        <end position="55"/>
    </location>
</feature>
<dbReference type="EMBL" id="LRBV02000004">
    <property type="status" value="NOT_ANNOTATED_CDS"/>
    <property type="molecule type" value="Genomic_DNA"/>
</dbReference>
<comment type="similarity">
    <text evidence="2 7">Belongs to the major facilitator superfamily. Sugar transporter (TC 2.A.1.1) family.</text>
</comment>
<evidence type="ECO:0000313" key="11">
    <source>
        <dbReference type="EnsemblPlants" id="QL04p010434:mrna"/>
    </source>
</evidence>
<dbReference type="GO" id="GO:0016020">
    <property type="term" value="C:membrane"/>
    <property type="evidence" value="ECO:0007669"/>
    <property type="project" value="UniProtKB-SubCell"/>
</dbReference>
<evidence type="ECO:0000256" key="9">
    <source>
        <dbReference type="SAM" id="Phobius"/>
    </source>
</evidence>
<keyword evidence="4 9" id="KW-0812">Transmembrane</keyword>
<dbReference type="InParanoid" id="A0A7N2LCQ5"/>
<dbReference type="Gene3D" id="1.20.1250.20">
    <property type="entry name" value="MFS general substrate transporter like domains"/>
    <property type="match status" value="2"/>
</dbReference>
<dbReference type="OrthoDB" id="6339427at2759"/>
<gene>
    <name evidence="11" type="primary">LOC115987832</name>
</gene>
<feature type="transmembrane region" description="Helical" evidence="9">
    <location>
        <begin position="517"/>
        <end position="541"/>
    </location>
</feature>
<evidence type="ECO:0000256" key="1">
    <source>
        <dbReference type="ARBA" id="ARBA00004141"/>
    </source>
</evidence>
<evidence type="ECO:0000256" key="3">
    <source>
        <dbReference type="ARBA" id="ARBA00022448"/>
    </source>
</evidence>
<feature type="transmembrane region" description="Helical" evidence="9">
    <location>
        <begin position="157"/>
        <end position="176"/>
    </location>
</feature>
<dbReference type="NCBIfam" id="TIGR00879">
    <property type="entry name" value="SP"/>
    <property type="match status" value="1"/>
</dbReference>
<feature type="transmembrane region" description="Helical" evidence="9">
    <location>
        <begin position="277"/>
        <end position="301"/>
    </location>
</feature>
<dbReference type="RefSeq" id="XP_030967296.1">
    <property type="nucleotide sequence ID" value="XM_031111436.1"/>
</dbReference>
<reference evidence="11 12" key="1">
    <citation type="journal article" date="2016" name="G3 (Bethesda)">
        <title>First Draft Assembly and Annotation of the Genome of a California Endemic Oak Quercus lobata Nee (Fagaceae).</title>
        <authorList>
            <person name="Sork V.L."/>
            <person name="Fitz-Gibbon S.T."/>
            <person name="Puiu D."/>
            <person name="Crepeau M."/>
            <person name="Gugger P.F."/>
            <person name="Sherman R."/>
            <person name="Stevens K."/>
            <person name="Langley C.H."/>
            <person name="Pellegrini M."/>
            <person name="Salzberg S.L."/>
        </authorList>
    </citation>
    <scope>NUCLEOTIDE SEQUENCE [LARGE SCALE GENOMIC DNA]</scope>
    <source>
        <strain evidence="11 12">cv. SW786</strain>
    </source>
</reference>
<feature type="transmembrane region" description="Helical" evidence="9">
    <location>
        <begin position="188"/>
        <end position="207"/>
    </location>
</feature>
<evidence type="ECO:0000256" key="2">
    <source>
        <dbReference type="ARBA" id="ARBA00010992"/>
    </source>
</evidence>
<keyword evidence="3 7" id="KW-0813">Transport</keyword>
<feature type="domain" description="Major facilitator superfamily (MFS) profile" evidence="10">
    <location>
        <begin position="30"/>
        <end position="545"/>
    </location>
</feature>
<evidence type="ECO:0000256" key="4">
    <source>
        <dbReference type="ARBA" id="ARBA00022692"/>
    </source>
</evidence>
<dbReference type="InterPro" id="IPR005828">
    <property type="entry name" value="MFS_sugar_transport-like"/>
</dbReference>
<organism evidence="11 12">
    <name type="scientific">Quercus lobata</name>
    <name type="common">Valley oak</name>
    <dbReference type="NCBI Taxonomy" id="97700"/>
    <lineage>
        <taxon>Eukaryota</taxon>
        <taxon>Viridiplantae</taxon>
        <taxon>Streptophyta</taxon>
        <taxon>Embryophyta</taxon>
        <taxon>Tracheophyta</taxon>
        <taxon>Spermatophyta</taxon>
        <taxon>Magnoliopsida</taxon>
        <taxon>eudicotyledons</taxon>
        <taxon>Gunneridae</taxon>
        <taxon>Pentapetalae</taxon>
        <taxon>rosids</taxon>
        <taxon>fabids</taxon>
        <taxon>Fagales</taxon>
        <taxon>Fagaceae</taxon>
        <taxon>Quercus</taxon>
    </lineage>
</organism>
<accession>A0A7N2LCQ5</accession>
<feature type="transmembrane region" description="Helical" evidence="9">
    <location>
        <begin position="452"/>
        <end position="478"/>
    </location>
</feature>
<proteinExistence type="inferred from homology"/>
<dbReference type="InterPro" id="IPR050814">
    <property type="entry name" value="Myo-inositol_Transporter"/>
</dbReference>
<dbReference type="InterPro" id="IPR020846">
    <property type="entry name" value="MFS_dom"/>
</dbReference>
<reference evidence="11" key="2">
    <citation type="submission" date="2021-01" db="UniProtKB">
        <authorList>
            <consortium name="EnsemblPlants"/>
        </authorList>
    </citation>
    <scope>IDENTIFICATION</scope>
</reference>
<keyword evidence="5 9" id="KW-1133">Transmembrane helix</keyword>
<keyword evidence="12" id="KW-1185">Reference proteome</keyword>
<dbReference type="PROSITE" id="PS50850">
    <property type="entry name" value="MFS"/>
    <property type="match status" value="1"/>
</dbReference>
<feature type="coiled-coil region" evidence="8">
    <location>
        <begin position="233"/>
        <end position="260"/>
    </location>
</feature>
<sequence length="579" mass="63156">MVEGGIAPVNKTEFTELFRTIWKTPYILRLAMTAGIGGLLFGYDTAVISGALLYIRDDFKSVDKHTWLQELIVSTSVAAAIIGAAIGAWMNDSLGRKKAILTADVLFFVGSLVMAVAPFPSIVVIGRILVGLGVGMTSMTSPLYISETSPAQIRGALISMNGFLLTFGQFLSYLINLGFTKVPGTWRWMLGVAGIPPIVQFVLMLLLPESPRWLYKQGKVKQATEVLGKIYPIDEVGKELEQLKASIEAAEADEASIGNNFFTKFRSAMKNIEVRRALYAGVAVQVVQQFVGINSVMYYGASIMQLAGFASKAVALALSLITTGLNAVGSIISMLFMDRQGRRRMMIVSLVFIIIGLVVLSTVFYQSSQHAPGINSYDSSHFGNNSTCTAYISAPDTSRWNCMTCLKQKCGFCASEGDKFQPGTCLANEKAIGNMCTQQHRVWYDEGCPSKLGLFAVLLLGFYIIVYSLGMGTGPWIVNAEIYPLKYRGFGGGVAAMSNWTANLIVSMNFLSLTEALGSWGTFLLFAGFSFLGLIAIYFLVPETKGVPLEEIEKVLRKGFRPWPFERKEKAQNIDGVSA</sequence>
<dbReference type="KEGG" id="qlo:115987832"/>
<dbReference type="SUPFAM" id="SSF103473">
    <property type="entry name" value="MFS general substrate transporter"/>
    <property type="match status" value="1"/>
</dbReference>
<name>A0A7N2LCQ5_QUELO</name>
<feature type="transmembrane region" description="Helical" evidence="9">
    <location>
        <begin position="67"/>
        <end position="89"/>
    </location>
</feature>
<dbReference type="InterPro" id="IPR003663">
    <property type="entry name" value="Sugar/inositol_transpt"/>
</dbReference>
<dbReference type="OMA" id="PYIASAC"/>
<feature type="transmembrane region" description="Helical" evidence="9">
    <location>
        <begin position="313"/>
        <end position="335"/>
    </location>
</feature>
<evidence type="ECO:0000256" key="5">
    <source>
        <dbReference type="ARBA" id="ARBA00022989"/>
    </source>
</evidence>
<dbReference type="PROSITE" id="PS00217">
    <property type="entry name" value="SUGAR_TRANSPORT_2"/>
    <property type="match status" value="1"/>
</dbReference>
<keyword evidence="8" id="KW-0175">Coiled coil</keyword>
<dbReference type="EnsemblPlants" id="QL04p010434:mrna">
    <property type="protein sequence ID" value="QL04p010434:mrna"/>
    <property type="gene ID" value="QL04p010434"/>
</dbReference>
<dbReference type="GeneID" id="115987832"/>
<dbReference type="Proteomes" id="UP000594261">
    <property type="component" value="Chromosome 4"/>
</dbReference>